<evidence type="ECO:0000313" key="2">
    <source>
        <dbReference type="Proteomes" id="UP001519287"/>
    </source>
</evidence>
<organism evidence="1 2">
    <name type="scientific">Paenibacillus eucommiae</name>
    <dbReference type="NCBI Taxonomy" id="1355755"/>
    <lineage>
        <taxon>Bacteria</taxon>
        <taxon>Bacillati</taxon>
        <taxon>Bacillota</taxon>
        <taxon>Bacilli</taxon>
        <taxon>Bacillales</taxon>
        <taxon>Paenibacillaceae</taxon>
        <taxon>Paenibacillus</taxon>
    </lineage>
</organism>
<accession>A0ABS4IXM2</accession>
<comment type="caution">
    <text evidence="1">The sequence shown here is derived from an EMBL/GenBank/DDBJ whole genome shotgun (WGS) entry which is preliminary data.</text>
</comment>
<sequence length="83" mass="9595">MPRIHSIYPVHEFHLIIEFENREFRVVDLLLFVQASSLNQGDLESVQVRLCPDTNTVLLPDGQFISANILYDNSLPLQLPFEK</sequence>
<dbReference type="RefSeq" id="WP_209972558.1">
    <property type="nucleotide sequence ID" value="NZ_JAGGLB010000010.1"/>
</dbReference>
<name>A0ABS4IXM2_9BACL</name>
<proteinExistence type="predicted"/>
<reference evidence="1 2" key="1">
    <citation type="submission" date="2021-03" db="EMBL/GenBank/DDBJ databases">
        <title>Genomic Encyclopedia of Type Strains, Phase IV (KMG-IV): sequencing the most valuable type-strain genomes for metagenomic binning, comparative biology and taxonomic classification.</title>
        <authorList>
            <person name="Goeker M."/>
        </authorList>
    </citation>
    <scope>NUCLEOTIDE SEQUENCE [LARGE SCALE GENOMIC DNA]</scope>
    <source>
        <strain evidence="1 2">DSM 26048</strain>
    </source>
</reference>
<keyword evidence="2" id="KW-1185">Reference proteome</keyword>
<dbReference type="Proteomes" id="UP001519287">
    <property type="component" value="Unassembled WGS sequence"/>
</dbReference>
<protein>
    <submittedName>
        <fullName evidence="1">Uncharacterized protein</fullName>
    </submittedName>
</protein>
<gene>
    <name evidence="1" type="ORF">J2Z66_003447</name>
</gene>
<dbReference type="EMBL" id="JAGGLB010000010">
    <property type="protein sequence ID" value="MBP1991840.1"/>
    <property type="molecule type" value="Genomic_DNA"/>
</dbReference>
<evidence type="ECO:0000313" key="1">
    <source>
        <dbReference type="EMBL" id="MBP1991840.1"/>
    </source>
</evidence>